<keyword evidence="3" id="KW-1185">Reference proteome</keyword>
<evidence type="ECO:0000256" key="1">
    <source>
        <dbReference type="SAM" id="MobiDB-lite"/>
    </source>
</evidence>
<proteinExistence type="predicted"/>
<name>A0A9D4CE88_DREPO</name>
<reference evidence="2" key="2">
    <citation type="submission" date="2020-11" db="EMBL/GenBank/DDBJ databases">
        <authorList>
            <person name="McCartney M.A."/>
            <person name="Auch B."/>
            <person name="Kono T."/>
            <person name="Mallez S."/>
            <person name="Becker A."/>
            <person name="Gohl D.M."/>
            <person name="Silverstein K.A.T."/>
            <person name="Koren S."/>
            <person name="Bechman K.B."/>
            <person name="Herman A."/>
            <person name="Abrahante J.E."/>
            <person name="Garbe J."/>
        </authorList>
    </citation>
    <scope>NUCLEOTIDE SEQUENCE</scope>
    <source>
        <strain evidence="2">Duluth1</strain>
        <tissue evidence="2">Whole animal</tissue>
    </source>
</reference>
<dbReference type="EMBL" id="JAIWYP010000013">
    <property type="protein sequence ID" value="KAH3722077.1"/>
    <property type="molecule type" value="Genomic_DNA"/>
</dbReference>
<evidence type="ECO:0000313" key="3">
    <source>
        <dbReference type="Proteomes" id="UP000828390"/>
    </source>
</evidence>
<dbReference type="Proteomes" id="UP000828390">
    <property type="component" value="Unassembled WGS sequence"/>
</dbReference>
<dbReference type="AlphaFoldDB" id="A0A9D4CE88"/>
<evidence type="ECO:0000313" key="2">
    <source>
        <dbReference type="EMBL" id="KAH3722077.1"/>
    </source>
</evidence>
<feature type="region of interest" description="Disordered" evidence="1">
    <location>
        <begin position="19"/>
        <end position="59"/>
    </location>
</feature>
<reference evidence="2" key="1">
    <citation type="journal article" date="2019" name="bioRxiv">
        <title>The Genome of the Zebra Mussel, Dreissena polymorpha: A Resource for Invasive Species Research.</title>
        <authorList>
            <person name="McCartney M.A."/>
            <person name="Auch B."/>
            <person name="Kono T."/>
            <person name="Mallez S."/>
            <person name="Zhang Y."/>
            <person name="Obille A."/>
            <person name="Becker A."/>
            <person name="Abrahante J.E."/>
            <person name="Garbe J."/>
            <person name="Badalamenti J.P."/>
            <person name="Herman A."/>
            <person name="Mangelson H."/>
            <person name="Liachko I."/>
            <person name="Sullivan S."/>
            <person name="Sone E.D."/>
            <person name="Koren S."/>
            <person name="Silverstein K.A.T."/>
            <person name="Beckman K.B."/>
            <person name="Gohl D.M."/>
        </authorList>
    </citation>
    <scope>NUCLEOTIDE SEQUENCE</scope>
    <source>
        <strain evidence="2">Duluth1</strain>
        <tissue evidence="2">Whole animal</tissue>
    </source>
</reference>
<gene>
    <name evidence="2" type="ORF">DPMN_065028</name>
</gene>
<comment type="caution">
    <text evidence="2">The sequence shown here is derived from an EMBL/GenBank/DDBJ whole genome shotgun (WGS) entry which is preliminary data.</text>
</comment>
<feature type="compositionally biased region" description="Basic and acidic residues" evidence="1">
    <location>
        <begin position="33"/>
        <end position="48"/>
    </location>
</feature>
<protein>
    <submittedName>
        <fullName evidence="2">Uncharacterized protein</fullName>
    </submittedName>
</protein>
<accession>A0A9D4CE88</accession>
<sequence>MFQYDDLTGEIMRIGNTRGRQHTLMNNSQRNVVRGDYRDGSEADRSDGESEAGATGGVE</sequence>
<organism evidence="2 3">
    <name type="scientific">Dreissena polymorpha</name>
    <name type="common">Zebra mussel</name>
    <name type="synonym">Mytilus polymorpha</name>
    <dbReference type="NCBI Taxonomy" id="45954"/>
    <lineage>
        <taxon>Eukaryota</taxon>
        <taxon>Metazoa</taxon>
        <taxon>Spiralia</taxon>
        <taxon>Lophotrochozoa</taxon>
        <taxon>Mollusca</taxon>
        <taxon>Bivalvia</taxon>
        <taxon>Autobranchia</taxon>
        <taxon>Heteroconchia</taxon>
        <taxon>Euheterodonta</taxon>
        <taxon>Imparidentia</taxon>
        <taxon>Neoheterodontei</taxon>
        <taxon>Myida</taxon>
        <taxon>Dreissenoidea</taxon>
        <taxon>Dreissenidae</taxon>
        <taxon>Dreissena</taxon>
    </lineage>
</organism>